<dbReference type="AlphaFoldDB" id="A0A8B7NU77"/>
<keyword evidence="1" id="KW-0812">Transmembrane</keyword>
<name>A0A8B7NU77_HYAAZ</name>
<gene>
    <name evidence="4" type="primary">LOC108673940</name>
</gene>
<dbReference type="InterPro" id="IPR025714">
    <property type="entry name" value="Methyltranfer_dom"/>
</dbReference>
<dbReference type="InterPro" id="IPR029063">
    <property type="entry name" value="SAM-dependent_MTases_sf"/>
</dbReference>
<dbReference type="InterPro" id="IPR026913">
    <property type="entry name" value="METTL24"/>
</dbReference>
<feature type="domain" description="Methyltransferase" evidence="2">
    <location>
        <begin position="79"/>
        <end position="257"/>
    </location>
</feature>
<dbReference type="KEGG" id="hazt:108673940"/>
<evidence type="ECO:0000259" key="2">
    <source>
        <dbReference type="Pfam" id="PF13383"/>
    </source>
</evidence>
<evidence type="ECO:0000313" key="3">
    <source>
        <dbReference type="Proteomes" id="UP000694843"/>
    </source>
</evidence>
<accession>A0A8B7NU77</accession>
<keyword evidence="1" id="KW-1133">Transmembrane helix</keyword>
<dbReference type="Proteomes" id="UP000694843">
    <property type="component" value="Unplaced"/>
</dbReference>
<dbReference type="Gene3D" id="3.40.50.150">
    <property type="entry name" value="Vaccinia Virus protein VP39"/>
    <property type="match status" value="1"/>
</dbReference>
<evidence type="ECO:0000313" key="4">
    <source>
        <dbReference type="RefSeq" id="XP_018017319.1"/>
    </source>
</evidence>
<organism evidence="3 4">
    <name type="scientific">Hyalella azteca</name>
    <name type="common">Amphipod</name>
    <dbReference type="NCBI Taxonomy" id="294128"/>
    <lineage>
        <taxon>Eukaryota</taxon>
        <taxon>Metazoa</taxon>
        <taxon>Ecdysozoa</taxon>
        <taxon>Arthropoda</taxon>
        <taxon>Crustacea</taxon>
        <taxon>Multicrustacea</taxon>
        <taxon>Malacostraca</taxon>
        <taxon>Eumalacostraca</taxon>
        <taxon>Peracarida</taxon>
        <taxon>Amphipoda</taxon>
        <taxon>Senticaudata</taxon>
        <taxon>Talitrida</taxon>
        <taxon>Talitroidea</taxon>
        <taxon>Hyalellidae</taxon>
        <taxon>Hyalella</taxon>
    </lineage>
</organism>
<dbReference type="PANTHER" id="PTHR32026:SF10">
    <property type="entry name" value="METHYLTRANSFERASE-LIKE PROTEIN 24-RELATED"/>
    <property type="match status" value="1"/>
</dbReference>
<dbReference type="OrthoDB" id="10006218at2759"/>
<dbReference type="GeneID" id="108673940"/>
<feature type="transmembrane region" description="Helical" evidence="1">
    <location>
        <begin position="12"/>
        <end position="34"/>
    </location>
</feature>
<keyword evidence="3" id="KW-1185">Reference proteome</keyword>
<dbReference type="RefSeq" id="XP_018017319.1">
    <property type="nucleotide sequence ID" value="XM_018161830.2"/>
</dbReference>
<dbReference type="PANTHER" id="PTHR32026">
    <property type="entry name" value="METHYLTRANSFERASE-LIKE PROTEIN 24"/>
    <property type="match status" value="1"/>
</dbReference>
<evidence type="ECO:0000256" key="1">
    <source>
        <dbReference type="SAM" id="Phobius"/>
    </source>
</evidence>
<dbReference type="Pfam" id="PF13383">
    <property type="entry name" value="Methyltransf_22"/>
    <property type="match status" value="1"/>
</dbReference>
<keyword evidence="1" id="KW-0472">Membrane</keyword>
<reference evidence="4" key="1">
    <citation type="submission" date="2025-08" db="UniProtKB">
        <authorList>
            <consortium name="RefSeq"/>
        </authorList>
    </citation>
    <scope>IDENTIFICATION</scope>
    <source>
        <tissue evidence="4">Whole organism</tissue>
    </source>
</reference>
<sequence>MASKGLLLLRRIINCPTLLILTAMVLITITLMHINGRSWPISDPPRTVSEPPNDQQYRDIDGAKIRVPADGTNEDFSNPIKNPILDWENFFDYIEKSAGCSNLKMFGGRSGKIDGSKAVCLDANVAPTPGSCIVLSFGINNEWSFDDAMEQYGCKVYAFDPTMDEQAYLRGSNIHFHPWALGGVTGVANFRGKNRTIYTYRDILKKINEEKSVIDYLKIDVEGYEIDFFRNVLNDDAELLANVKQIGMEIHTRRSTTIRDAIWSQIRQLRSLHFSQISSLPNMVGSNPYKFENKTVSRGYEILWVNEQFQGN</sequence>
<protein>
    <submittedName>
        <fullName evidence="4">Uncharacterized protein LOC108673940</fullName>
    </submittedName>
</protein>
<dbReference type="SUPFAM" id="SSF53335">
    <property type="entry name" value="S-adenosyl-L-methionine-dependent methyltransferases"/>
    <property type="match status" value="1"/>
</dbReference>
<proteinExistence type="predicted"/>